<protein>
    <submittedName>
        <fullName evidence="1">Uncharacterized protein</fullName>
    </submittedName>
</protein>
<dbReference type="AlphaFoldDB" id="A0AAV7KX01"/>
<dbReference type="Proteomes" id="UP001066276">
    <property type="component" value="Chromosome 12"/>
</dbReference>
<proteinExistence type="predicted"/>
<keyword evidence="2" id="KW-1185">Reference proteome</keyword>
<accession>A0AAV7KX01</accession>
<evidence type="ECO:0000313" key="1">
    <source>
        <dbReference type="EMBL" id="KAJ1084041.1"/>
    </source>
</evidence>
<dbReference type="EMBL" id="JANPWB010000016">
    <property type="protein sequence ID" value="KAJ1084041.1"/>
    <property type="molecule type" value="Genomic_DNA"/>
</dbReference>
<reference evidence="1" key="1">
    <citation type="journal article" date="2022" name="bioRxiv">
        <title>Sequencing and chromosome-scale assembly of the giantPleurodeles waltlgenome.</title>
        <authorList>
            <person name="Brown T."/>
            <person name="Elewa A."/>
            <person name="Iarovenko S."/>
            <person name="Subramanian E."/>
            <person name="Araus A.J."/>
            <person name="Petzold A."/>
            <person name="Susuki M."/>
            <person name="Suzuki K.-i.T."/>
            <person name="Hayashi T."/>
            <person name="Toyoda A."/>
            <person name="Oliveira C."/>
            <person name="Osipova E."/>
            <person name="Leigh N.D."/>
            <person name="Simon A."/>
            <person name="Yun M.H."/>
        </authorList>
    </citation>
    <scope>NUCLEOTIDE SEQUENCE</scope>
    <source>
        <strain evidence="1">20211129_DDA</strain>
        <tissue evidence="1">Liver</tissue>
    </source>
</reference>
<sequence length="73" mass="8071">MCRLASCLEASSAREVSTGEHTVSLSFKALKSLGDQITLRAVQLDRCTLVLDVSSTHEGYPEERAYDIRIDRA</sequence>
<name>A0AAV7KX01_PLEWA</name>
<comment type="caution">
    <text evidence="1">The sequence shown here is derived from an EMBL/GenBank/DDBJ whole genome shotgun (WGS) entry which is preliminary data.</text>
</comment>
<evidence type="ECO:0000313" key="2">
    <source>
        <dbReference type="Proteomes" id="UP001066276"/>
    </source>
</evidence>
<gene>
    <name evidence="1" type="ORF">NDU88_004196</name>
</gene>
<organism evidence="1 2">
    <name type="scientific">Pleurodeles waltl</name>
    <name type="common">Iberian ribbed newt</name>
    <dbReference type="NCBI Taxonomy" id="8319"/>
    <lineage>
        <taxon>Eukaryota</taxon>
        <taxon>Metazoa</taxon>
        <taxon>Chordata</taxon>
        <taxon>Craniata</taxon>
        <taxon>Vertebrata</taxon>
        <taxon>Euteleostomi</taxon>
        <taxon>Amphibia</taxon>
        <taxon>Batrachia</taxon>
        <taxon>Caudata</taxon>
        <taxon>Salamandroidea</taxon>
        <taxon>Salamandridae</taxon>
        <taxon>Pleurodelinae</taxon>
        <taxon>Pleurodeles</taxon>
    </lineage>
</organism>